<dbReference type="InterPro" id="IPR051162">
    <property type="entry name" value="T4SS_component"/>
</dbReference>
<evidence type="ECO:0000256" key="1">
    <source>
        <dbReference type="SAM" id="MobiDB-lite"/>
    </source>
</evidence>
<gene>
    <name evidence="2" type="ORF">HUG10_15790</name>
</gene>
<evidence type="ECO:0000313" key="3">
    <source>
        <dbReference type="Proteomes" id="UP000509750"/>
    </source>
</evidence>
<keyword evidence="3" id="KW-1185">Reference proteome</keyword>
<dbReference type="SUPFAM" id="SSF52540">
    <property type="entry name" value="P-loop containing nucleoside triphosphate hydrolases"/>
    <property type="match status" value="1"/>
</dbReference>
<dbReference type="PANTHER" id="PTHR30121">
    <property type="entry name" value="UNCHARACTERIZED PROTEIN YJGR-RELATED"/>
    <property type="match status" value="1"/>
</dbReference>
<dbReference type="GeneID" id="56030325"/>
<feature type="region of interest" description="Disordered" evidence="1">
    <location>
        <begin position="1"/>
        <end position="26"/>
    </location>
</feature>
<dbReference type="Gene3D" id="3.40.50.300">
    <property type="entry name" value="P-loop containing nucleotide triphosphate hydrolases"/>
    <property type="match status" value="2"/>
</dbReference>
<feature type="region of interest" description="Disordered" evidence="1">
    <location>
        <begin position="783"/>
        <end position="809"/>
    </location>
</feature>
<proteinExistence type="predicted"/>
<feature type="region of interest" description="Disordered" evidence="1">
    <location>
        <begin position="827"/>
        <end position="869"/>
    </location>
</feature>
<keyword evidence="2" id="KW-0547">Nucleotide-binding</keyword>
<accession>A0A7D5KN18</accession>
<feature type="compositionally biased region" description="Polar residues" evidence="1">
    <location>
        <begin position="1"/>
        <end position="14"/>
    </location>
</feature>
<sequence length="1177" mass="131094">MQSPADPNTDTPPTRQYIELTPTDTPLDPTTVESQFRRLHTLSTSEPNESWYGQLFNQHTPPTIEWLLVTDGDPDTPLHYYVGVDDDTAIDALEQCCRALVPNEYELQRTEWHPSDILPTPDLDQEQPADTPPLECHAVEFIGRTDRRDDWQTALTPFETFTVSEDTRLPLAAIVESLATATTPIVYQALLQPYPDWTGQAEDRRYKLKEGLDTPGARFVDILLPNTDYDYENDPAARSRLDELDDKDARRSFVVNARVVAATHPDEPSPAALAGLTSAFETASHTCYSIDAHTHTDNDARTVLEDLISRTVHPPQYDTLIAKLPWTANTSRAIIADATEAPVFCLLDGSALTASGTRALAPTPGERTALPRPPHDLLANYRSKGLPLGRPLAQDGTPDNVPLTLPPQLQPLHVGWFGKTGSGKSTSLINAILANHRATDGADILIDPKGDGMATDYLRAHYAEYGTLENVLYFDCANTLPAFGFFDIRDELDAGIPRTTAIEDATDHYIEILTQIMGRERFEQAVRSPDVIRYMVKALFDPVNGQDAFSHRELHGAVRRMHERQSVPPVSDADLERMLGGVVANRAQTFDEIMQGVANRMEKIPVDQRLARIFNHVPEADDPHFDLADHLNRNQVIIIDTGELRSDAQRVFTLVVLSNLWTALRRRTRRGDDDALVNVYVEEAASVAVSDLLKELLAQSRGFNCAMTLAMQFPAQLREADPAAYDEVLNNISTFVTGNVPIDRQLAQRLATDVMDPQAVGNRLRALRRGQWLVTLPATFGEDEPRPFTVESLPPPPGDVEGPQPLSPAEAEGFADAIERVRERTLTESGLTLGEPNPAEQDTDADVEADEPRLRTDSALPHTNRLPPTVEYEGETHALRCTECDNRYDPSIEGMKRAISCCSSLDDVDRDDVPICELNLKLAPDERAATEWSDRQLMFLQAVYNGQQLRYNSLEYDLLHDSMIRLQEYVGIDSDAVQDLLEADLLRHDTDHPHRLYTVTPDGRTVIGESYRQGVDYGHGAGDLEESSQHVFAVEIGRQYLEGAFVDDPDSPIVEVVPYYDLDENRRLDIAGVDREGTIVAAVEAERVNHDINRAVPEDFDKIADCDVDEAIWVVMTQSEGHDVLQALNDPPEGDPRVEKTYAKSTPPQQFRIDTPGLTAIYPAEWLRDRLDDGTVP</sequence>
<dbReference type="PANTHER" id="PTHR30121:SF6">
    <property type="entry name" value="SLR6007 PROTEIN"/>
    <property type="match status" value="1"/>
</dbReference>
<dbReference type="GO" id="GO:0005524">
    <property type="term" value="F:ATP binding"/>
    <property type="evidence" value="ECO:0007669"/>
    <property type="project" value="UniProtKB-KW"/>
</dbReference>
<dbReference type="InterPro" id="IPR027417">
    <property type="entry name" value="P-loop_NTPase"/>
</dbReference>
<dbReference type="RefSeq" id="WP_179170489.1">
    <property type="nucleotide sequence ID" value="NZ_CP058529.1"/>
</dbReference>
<reference evidence="2 3" key="1">
    <citation type="submission" date="2020-07" db="EMBL/GenBank/DDBJ databases">
        <title>Gai3-2, isolated from salt lake.</title>
        <authorList>
            <person name="Cui H."/>
            <person name="Shi X."/>
        </authorList>
    </citation>
    <scope>NUCLEOTIDE SEQUENCE [LARGE SCALE GENOMIC DNA]</scope>
    <source>
        <strain evidence="2 3">Gai3-2</strain>
    </source>
</reference>
<dbReference type="CDD" id="cd01127">
    <property type="entry name" value="TrwB_TraG_TraD_VirD4"/>
    <property type="match status" value="1"/>
</dbReference>
<dbReference type="AlphaFoldDB" id="A0A7D5KN18"/>
<feature type="region of interest" description="Disordered" evidence="1">
    <location>
        <begin position="1130"/>
        <end position="1154"/>
    </location>
</feature>
<keyword evidence="2" id="KW-0067">ATP-binding</keyword>
<protein>
    <submittedName>
        <fullName evidence="2">ATP-binding protein</fullName>
    </submittedName>
</protein>
<evidence type="ECO:0000313" key="2">
    <source>
        <dbReference type="EMBL" id="QLG28915.1"/>
    </source>
</evidence>
<name>A0A7D5KN18_9EURY</name>
<dbReference type="OrthoDB" id="214394at2157"/>
<dbReference type="EMBL" id="CP058529">
    <property type="protein sequence ID" value="QLG28915.1"/>
    <property type="molecule type" value="Genomic_DNA"/>
</dbReference>
<dbReference type="KEGG" id="halg:HUG10_15790"/>
<organism evidence="2 3">
    <name type="scientific">Halorarum halophilum</name>
    <dbReference type="NCBI Taxonomy" id="2743090"/>
    <lineage>
        <taxon>Archaea</taxon>
        <taxon>Methanobacteriati</taxon>
        <taxon>Methanobacteriota</taxon>
        <taxon>Stenosarchaea group</taxon>
        <taxon>Halobacteria</taxon>
        <taxon>Halobacteriales</taxon>
        <taxon>Haloferacaceae</taxon>
        <taxon>Halorarum</taxon>
    </lineage>
</organism>
<dbReference type="Proteomes" id="UP000509750">
    <property type="component" value="Chromosome"/>
</dbReference>